<dbReference type="PRINTS" id="PR00039">
    <property type="entry name" value="HTHLYSR"/>
</dbReference>
<dbReference type="Pfam" id="PF00126">
    <property type="entry name" value="HTH_1"/>
    <property type="match status" value="1"/>
</dbReference>
<dbReference type="Proteomes" id="UP000601789">
    <property type="component" value="Unassembled WGS sequence"/>
</dbReference>
<keyword evidence="7" id="KW-1185">Reference proteome</keyword>
<evidence type="ECO:0000256" key="2">
    <source>
        <dbReference type="ARBA" id="ARBA00023015"/>
    </source>
</evidence>
<reference evidence="6 7" key="1">
    <citation type="submission" date="2020-10" db="EMBL/GenBank/DDBJ databases">
        <title>Aquamicrobium zhengzhouensis sp. nov., a exopolysaccharide producing bacterium isolated from farmland soil.</title>
        <authorList>
            <person name="Wang X."/>
        </authorList>
    </citation>
    <scope>NUCLEOTIDE SEQUENCE [LARGE SCALE GENOMIC DNA]</scope>
    <source>
        <strain evidence="7">cd-1</strain>
    </source>
</reference>
<dbReference type="InterPro" id="IPR000847">
    <property type="entry name" value="LysR_HTH_N"/>
</dbReference>
<dbReference type="InterPro" id="IPR036390">
    <property type="entry name" value="WH_DNA-bd_sf"/>
</dbReference>
<dbReference type="Gene3D" id="3.40.190.290">
    <property type="match status" value="1"/>
</dbReference>
<name>A0ABS0S9A6_9HYPH</name>
<evidence type="ECO:0000256" key="3">
    <source>
        <dbReference type="ARBA" id="ARBA00023125"/>
    </source>
</evidence>
<dbReference type="InterPro" id="IPR005119">
    <property type="entry name" value="LysR_subst-bd"/>
</dbReference>
<dbReference type="Gene3D" id="1.10.10.10">
    <property type="entry name" value="Winged helix-like DNA-binding domain superfamily/Winged helix DNA-binding domain"/>
    <property type="match status" value="1"/>
</dbReference>
<evidence type="ECO:0000313" key="6">
    <source>
        <dbReference type="EMBL" id="MBI1619878.1"/>
    </source>
</evidence>
<keyword evidence="4" id="KW-0804">Transcription</keyword>
<dbReference type="PANTHER" id="PTHR30419">
    <property type="entry name" value="HTH-TYPE TRANSCRIPTIONAL REGULATOR YBHD"/>
    <property type="match status" value="1"/>
</dbReference>
<dbReference type="EMBL" id="JADGMQ010000002">
    <property type="protein sequence ID" value="MBI1619878.1"/>
    <property type="molecule type" value="Genomic_DNA"/>
</dbReference>
<dbReference type="SUPFAM" id="SSF53850">
    <property type="entry name" value="Periplasmic binding protein-like II"/>
    <property type="match status" value="1"/>
</dbReference>
<accession>A0ABS0S9A6</accession>
<proteinExistence type="inferred from homology"/>
<evidence type="ECO:0000313" key="7">
    <source>
        <dbReference type="Proteomes" id="UP000601789"/>
    </source>
</evidence>
<dbReference type="RefSeq" id="WP_198474671.1">
    <property type="nucleotide sequence ID" value="NZ_JADGMQ010000002.1"/>
</dbReference>
<dbReference type="PROSITE" id="PS50931">
    <property type="entry name" value="HTH_LYSR"/>
    <property type="match status" value="1"/>
</dbReference>
<keyword evidence="2" id="KW-0805">Transcription regulation</keyword>
<gene>
    <name evidence="6" type="ORF">IOD40_04260</name>
</gene>
<protein>
    <submittedName>
        <fullName evidence="6">LysR family transcriptional regulator</fullName>
    </submittedName>
</protein>
<organism evidence="6 7">
    <name type="scientific">Aquamicrobium zhengzhouense</name>
    <dbReference type="NCBI Taxonomy" id="2781738"/>
    <lineage>
        <taxon>Bacteria</taxon>
        <taxon>Pseudomonadati</taxon>
        <taxon>Pseudomonadota</taxon>
        <taxon>Alphaproteobacteria</taxon>
        <taxon>Hyphomicrobiales</taxon>
        <taxon>Phyllobacteriaceae</taxon>
        <taxon>Aquamicrobium</taxon>
    </lineage>
</organism>
<dbReference type="Pfam" id="PF03466">
    <property type="entry name" value="LysR_substrate"/>
    <property type="match status" value="1"/>
</dbReference>
<feature type="domain" description="HTH lysR-type" evidence="5">
    <location>
        <begin position="3"/>
        <end position="60"/>
    </location>
</feature>
<sequence>MTLDIRSATILIECARHGSLGRAAVALNMTQPALTRTLKVLEAGFGVSLFDRTTRGVVPTVYGEALLPYARLVVSEVANAKDLILQMQGASRGVVRVGGVASVVPSFIVSAIAKMRQSHPEVRFQIVEEMEDLLLEELKSGVIDIAVSPDPYVDDEITLATPDILRDVVHVYARPSHPLASREHVSLEEVGNADWILPPMGTPIAKEWYQRFHDKGIEPRIPALASRSIGVIRAAALSQDLLCWLPAPRLSDQPSSEGLVRIAAPDMQWKRSFRIYRRRRGIVPPPAKILVQAIRELALPSDEA</sequence>
<keyword evidence="3" id="KW-0238">DNA-binding</keyword>
<dbReference type="PANTHER" id="PTHR30419:SF8">
    <property type="entry name" value="NITROGEN ASSIMILATION TRANSCRIPTIONAL ACTIVATOR-RELATED"/>
    <property type="match status" value="1"/>
</dbReference>
<dbReference type="SUPFAM" id="SSF46785">
    <property type="entry name" value="Winged helix' DNA-binding domain"/>
    <property type="match status" value="1"/>
</dbReference>
<comment type="caution">
    <text evidence="6">The sequence shown here is derived from an EMBL/GenBank/DDBJ whole genome shotgun (WGS) entry which is preliminary data.</text>
</comment>
<evidence type="ECO:0000256" key="1">
    <source>
        <dbReference type="ARBA" id="ARBA00009437"/>
    </source>
</evidence>
<comment type="similarity">
    <text evidence="1">Belongs to the LysR transcriptional regulatory family.</text>
</comment>
<dbReference type="InterPro" id="IPR036388">
    <property type="entry name" value="WH-like_DNA-bd_sf"/>
</dbReference>
<evidence type="ECO:0000259" key="5">
    <source>
        <dbReference type="PROSITE" id="PS50931"/>
    </source>
</evidence>
<dbReference type="InterPro" id="IPR050950">
    <property type="entry name" value="HTH-type_LysR_regulators"/>
</dbReference>
<evidence type="ECO:0000256" key="4">
    <source>
        <dbReference type="ARBA" id="ARBA00023163"/>
    </source>
</evidence>